<organism evidence="5 6">
    <name type="scientific">Branchiostoma floridae</name>
    <name type="common">Florida lancelet</name>
    <name type="synonym">Amphioxus</name>
    <dbReference type="NCBI Taxonomy" id="7739"/>
    <lineage>
        <taxon>Eukaryota</taxon>
        <taxon>Metazoa</taxon>
        <taxon>Chordata</taxon>
        <taxon>Cephalochordata</taxon>
        <taxon>Leptocardii</taxon>
        <taxon>Amphioxiformes</taxon>
        <taxon>Branchiostomatidae</taxon>
        <taxon>Branchiostoma</taxon>
    </lineage>
</organism>
<dbReference type="PANTHER" id="PTHR24020">
    <property type="entry name" value="COLLAGEN ALPHA"/>
    <property type="match status" value="1"/>
</dbReference>
<sequence>MGSETLSDMSYPKHGAMRGKEALKILGIAIGTATAVIVSFVTMFVVMFVLVRQGEMKSQLSHMEAQVSQLKDMEAQQAHLKDMEAQLSQLKDMEAQLSQLKDMEAQLSQLKDMEAQLKEMGVQVQEIQQWREQQVSPQGPSAREQQNEEAGRGKSATFLYGAAVHRRAKRSVSNIRNFANKITLPTTLGGCLAGERGEPGRDGRDGLTFAGPTGPPGPAGPTGPRGDPGGNGSRGDPGPPGPPGPPASCCCSSPPTASPPNTDDPSPPPTTATHPPLTTSVPSALTPTPSSGTVAETCGLRMDLFFILDSSYSAKRNAIALVNAFTIGLKDTRVGAMQYGNPDSLDIKLGDYGDLASTVQAIHAMPYPGNGRRIGAAMDFARRTAAWRPAPVPRVGVRYLSSR</sequence>
<reference evidence="6" key="2">
    <citation type="submission" date="2025-08" db="UniProtKB">
        <authorList>
            <consortium name="RefSeq"/>
        </authorList>
    </citation>
    <scope>IDENTIFICATION</scope>
    <source>
        <strain evidence="6">S238N-H82</strain>
        <tissue evidence="6">Testes</tissue>
    </source>
</reference>
<feature type="domain" description="VWFA" evidence="4">
    <location>
        <begin position="303"/>
        <end position="385"/>
    </location>
</feature>
<name>A0A9J7KUW6_BRAFL</name>
<protein>
    <submittedName>
        <fullName evidence="6">Collagen alpha-1(XVII) chain-like</fullName>
    </submittedName>
</protein>
<reference evidence="5" key="1">
    <citation type="journal article" date="2020" name="Nat. Ecol. Evol.">
        <title>Deeply conserved synteny resolves early events in vertebrate evolution.</title>
        <authorList>
            <person name="Simakov O."/>
            <person name="Marletaz F."/>
            <person name="Yue J.X."/>
            <person name="O'Connell B."/>
            <person name="Jenkins J."/>
            <person name="Brandt A."/>
            <person name="Calef R."/>
            <person name="Tung C.H."/>
            <person name="Huang T.K."/>
            <person name="Schmutz J."/>
            <person name="Satoh N."/>
            <person name="Yu J.K."/>
            <person name="Putnam N.H."/>
            <person name="Green R.E."/>
            <person name="Rokhsar D.S."/>
        </authorList>
    </citation>
    <scope>NUCLEOTIDE SEQUENCE [LARGE SCALE GENOMIC DNA]</scope>
    <source>
        <strain evidence="5">S238N-H82</strain>
    </source>
</reference>
<dbReference type="Proteomes" id="UP000001554">
    <property type="component" value="Chromosome 3"/>
</dbReference>
<dbReference type="Pfam" id="PF00092">
    <property type="entry name" value="VWA"/>
    <property type="match status" value="1"/>
</dbReference>
<dbReference type="KEGG" id="bfo:118411872"/>
<feature type="compositionally biased region" description="Gly residues" evidence="2">
    <location>
        <begin position="226"/>
        <end position="235"/>
    </location>
</feature>
<feature type="region of interest" description="Disordered" evidence="2">
    <location>
        <begin position="187"/>
        <end position="292"/>
    </location>
</feature>
<dbReference type="InterPro" id="IPR050525">
    <property type="entry name" value="ECM_Assembly_Org"/>
</dbReference>
<evidence type="ECO:0000256" key="3">
    <source>
        <dbReference type="SAM" id="Phobius"/>
    </source>
</evidence>
<dbReference type="PANTHER" id="PTHR24020:SF87">
    <property type="entry name" value="COLLAGEN ALPHA-1(VI) CHAIN-LIKE"/>
    <property type="match status" value="1"/>
</dbReference>
<evidence type="ECO:0000256" key="2">
    <source>
        <dbReference type="SAM" id="MobiDB-lite"/>
    </source>
</evidence>
<keyword evidence="1" id="KW-0175">Coiled coil</keyword>
<feature type="transmembrane region" description="Helical" evidence="3">
    <location>
        <begin position="25"/>
        <end position="51"/>
    </location>
</feature>
<evidence type="ECO:0000313" key="5">
    <source>
        <dbReference type="Proteomes" id="UP000001554"/>
    </source>
</evidence>
<evidence type="ECO:0000259" key="4">
    <source>
        <dbReference type="Pfam" id="PF00092"/>
    </source>
</evidence>
<feature type="compositionally biased region" description="Low complexity" evidence="2">
    <location>
        <begin position="253"/>
        <end position="264"/>
    </location>
</feature>
<dbReference type="InterPro" id="IPR036465">
    <property type="entry name" value="vWFA_dom_sf"/>
</dbReference>
<dbReference type="Gene3D" id="3.40.50.410">
    <property type="entry name" value="von Willebrand factor, type A domain"/>
    <property type="match status" value="1"/>
</dbReference>
<keyword evidence="3" id="KW-1133">Transmembrane helix</keyword>
<feature type="compositionally biased region" description="Basic and acidic residues" evidence="2">
    <location>
        <begin position="195"/>
        <end position="205"/>
    </location>
</feature>
<keyword evidence="3" id="KW-0472">Membrane</keyword>
<keyword evidence="3" id="KW-0812">Transmembrane</keyword>
<feature type="region of interest" description="Disordered" evidence="2">
    <location>
        <begin position="130"/>
        <end position="154"/>
    </location>
</feature>
<accession>A0A9J7KUW6</accession>
<feature type="compositionally biased region" description="Pro residues" evidence="2">
    <location>
        <begin position="237"/>
        <end position="246"/>
    </location>
</feature>
<dbReference type="AlphaFoldDB" id="A0A9J7KUW6"/>
<dbReference type="SUPFAM" id="SSF53300">
    <property type="entry name" value="vWA-like"/>
    <property type="match status" value="1"/>
</dbReference>
<dbReference type="InterPro" id="IPR002035">
    <property type="entry name" value="VWF_A"/>
</dbReference>
<proteinExistence type="predicted"/>
<dbReference type="GeneID" id="118411872"/>
<feature type="compositionally biased region" description="Polar residues" evidence="2">
    <location>
        <begin position="277"/>
        <end position="292"/>
    </location>
</feature>
<dbReference type="RefSeq" id="XP_035670255.1">
    <property type="nucleotide sequence ID" value="XM_035814362.1"/>
</dbReference>
<evidence type="ECO:0000313" key="6">
    <source>
        <dbReference type="RefSeq" id="XP_035670255.1"/>
    </source>
</evidence>
<feature type="coiled-coil region" evidence="1">
    <location>
        <begin position="73"/>
        <end position="123"/>
    </location>
</feature>
<keyword evidence="5" id="KW-1185">Reference proteome</keyword>
<dbReference type="OrthoDB" id="10256829at2759"/>
<evidence type="ECO:0000256" key="1">
    <source>
        <dbReference type="SAM" id="Coils"/>
    </source>
</evidence>
<gene>
    <name evidence="6" type="primary">LOC118411872</name>
</gene>